<keyword evidence="1 2" id="KW-0413">Isomerase</keyword>
<proteinExistence type="inferred from homology"/>
<evidence type="ECO:0000259" key="4">
    <source>
        <dbReference type="Pfam" id="PF01261"/>
    </source>
</evidence>
<evidence type="ECO:0000256" key="3">
    <source>
        <dbReference type="PIRSR" id="PIRSR006241-50"/>
    </source>
</evidence>
<dbReference type="PANTHER" id="PTHR43489:SF6">
    <property type="entry name" value="HYDROXYPYRUVATE ISOMERASE-RELATED"/>
    <property type="match status" value="1"/>
</dbReference>
<keyword evidence="6" id="KW-1185">Reference proteome</keyword>
<keyword evidence="5" id="KW-0670">Pyruvate</keyword>
<dbReference type="Gene3D" id="3.20.20.150">
    <property type="entry name" value="Divalent-metal-dependent TIM barrel enzymes"/>
    <property type="match status" value="1"/>
</dbReference>
<accession>A0A7Y9I7G3</accession>
<dbReference type="SUPFAM" id="SSF51658">
    <property type="entry name" value="Xylose isomerase-like"/>
    <property type="match status" value="1"/>
</dbReference>
<feature type="active site" description="Proton donor/acceptor" evidence="3">
    <location>
        <position position="153"/>
    </location>
</feature>
<feature type="active site" description="Proton donor/acceptor" evidence="3">
    <location>
        <position position="251"/>
    </location>
</feature>
<sequence length="278" mass="29129">MHGHRFSYAANLSIMFTEYEFLARPAAARAAGFTMIEMWWPFAEPVAEPEQVDALVGAIEAAEVRLIGLNFFGGDLAAGQRGVASHPAAAGDLAANAEQVAAIARRTGCRNFNLLYGQRDDRWSVPEQEEAAIEAIRNAAAVVAPFGGTVLLEPLAAGLNGAYPLTTTDEVTAVIDAVAAPADNVRLLFDVFHLGSNGADLVAEASRQGGRIGHVQLADSPGRGEPGSGTLPIAAALAALPDDYPGVIACEYRPTRRTEETLDWIATVDGPPAAGPDL</sequence>
<gene>
    <name evidence="5" type="ORF">BKA15_002799</name>
</gene>
<dbReference type="InterPro" id="IPR036237">
    <property type="entry name" value="Xyl_isomerase-like_sf"/>
</dbReference>
<evidence type="ECO:0000256" key="2">
    <source>
        <dbReference type="PIRNR" id="PIRNR006241"/>
    </source>
</evidence>
<evidence type="ECO:0000313" key="5">
    <source>
        <dbReference type="EMBL" id="NYE71470.1"/>
    </source>
</evidence>
<dbReference type="Pfam" id="PF01261">
    <property type="entry name" value="AP_endonuc_2"/>
    <property type="match status" value="1"/>
</dbReference>
<feature type="domain" description="Xylose isomerase-like TIM barrel" evidence="4">
    <location>
        <begin position="26"/>
        <end position="266"/>
    </location>
</feature>
<comment type="similarity">
    <text evidence="2">Belongs to the hyi family.</text>
</comment>
<dbReference type="InterPro" id="IPR050417">
    <property type="entry name" value="Sugar_Epim/Isomerase"/>
</dbReference>
<dbReference type="InterPro" id="IPR013022">
    <property type="entry name" value="Xyl_isomerase-like_TIM-brl"/>
</dbReference>
<reference evidence="5 6" key="1">
    <citation type="submission" date="2020-07" db="EMBL/GenBank/DDBJ databases">
        <title>Sequencing the genomes of 1000 actinobacteria strains.</title>
        <authorList>
            <person name="Klenk H.-P."/>
        </authorList>
    </citation>
    <scope>NUCLEOTIDE SEQUENCE [LARGE SCALE GENOMIC DNA]</scope>
    <source>
        <strain evidence="5 6">DSM 22083</strain>
    </source>
</reference>
<protein>
    <submittedName>
        <fullName evidence="5">Hydroxypyruvate isomerase</fullName>
        <ecNumber evidence="5">5.3.1.22</ecNumber>
    </submittedName>
</protein>
<dbReference type="Proteomes" id="UP000569914">
    <property type="component" value="Unassembled WGS sequence"/>
</dbReference>
<evidence type="ECO:0000313" key="6">
    <source>
        <dbReference type="Proteomes" id="UP000569914"/>
    </source>
</evidence>
<dbReference type="GO" id="GO:0008903">
    <property type="term" value="F:hydroxypyruvate isomerase activity"/>
    <property type="evidence" value="ECO:0007669"/>
    <property type="project" value="UniProtKB-EC"/>
</dbReference>
<dbReference type="PANTHER" id="PTHR43489">
    <property type="entry name" value="ISOMERASE"/>
    <property type="match status" value="1"/>
</dbReference>
<dbReference type="EC" id="5.3.1.22" evidence="5"/>
<dbReference type="RefSeq" id="WP_179751630.1">
    <property type="nucleotide sequence ID" value="NZ_JACCBU010000001.1"/>
</dbReference>
<dbReference type="PIRSF" id="PIRSF006241">
    <property type="entry name" value="HyI"/>
    <property type="match status" value="1"/>
</dbReference>
<evidence type="ECO:0000256" key="1">
    <source>
        <dbReference type="ARBA" id="ARBA00023235"/>
    </source>
</evidence>
<name>A0A7Y9I7G3_9ACTN</name>
<organism evidence="5 6">
    <name type="scientific">Microlunatus parietis</name>
    <dbReference type="NCBI Taxonomy" id="682979"/>
    <lineage>
        <taxon>Bacteria</taxon>
        <taxon>Bacillati</taxon>
        <taxon>Actinomycetota</taxon>
        <taxon>Actinomycetes</taxon>
        <taxon>Propionibacteriales</taxon>
        <taxon>Propionibacteriaceae</taxon>
        <taxon>Microlunatus</taxon>
    </lineage>
</organism>
<dbReference type="InterPro" id="IPR026040">
    <property type="entry name" value="HyI-like"/>
</dbReference>
<comment type="caution">
    <text evidence="5">The sequence shown here is derived from an EMBL/GenBank/DDBJ whole genome shotgun (WGS) entry which is preliminary data.</text>
</comment>
<dbReference type="GO" id="GO:0046487">
    <property type="term" value="P:glyoxylate metabolic process"/>
    <property type="evidence" value="ECO:0007669"/>
    <property type="project" value="TreeGrafter"/>
</dbReference>
<dbReference type="AlphaFoldDB" id="A0A7Y9I7G3"/>
<dbReference type="EMBL" id="JACCBU010000001">
    <property type="protein sequence ID" value="NYE71470.1"/>
    <property type="molecule type" value="Genomic_DNA"/>
</dbReference>